<dbReference type="OrthoDB" id="9785372at2"/>
<protein>
    <recommendedName>
        <fullName evidence="1">NAD(P)-binding domain-containing protein</fullName>
    </recommendedName>
</protein>
<sequence length="203" mass="22263">MNIALFGGTGRVGRAFLKTALEENRHVRMLARDPQQVEAHAQIIEGNARELASIEKTLTGCGAVVSCLGTDGNDTLTVAVPLIISAMKKEGIKRIITIGTAGILQARTSPDLYRFQSGESRRTLTRAANEHLNAYLSLKESGLEWTVVCPTYLPDGQLTKEFRVAEDFLPEDGKQISAEDTGYFAYKVLAEDLYVKKRVGIAY</sequence>
<dbReference type="InterPro" id="IPR016040">
    <property type="entry name" value="NAD(P)-bd_dom"/>
</dbReference>
<reference evidence="2 3" key="1">
    <citation type="journal article" date="2005" name="Int. J. Syst. Evol. Microbiol.">
        <title>Bacillus cibi sp. nov., isolated from jeotgal, a traditional Korean fermented seafood.</title>
        <authorList>
            <person name="Yoon J.H."/>
            <person name="Lee C.H."/>
            <person name="Oh T.K."/>
        </authorList>
    </citation>
    <scope>NUCLEOTIDE SEQUENCE [LARGE SCALE GENOMIC DNA]</scope>
    <source>
        <strain evidence="2 3">DSM 16189</strain>
    </source>
</reference>
<dbReference type="Pfam" id="PF13460">
    <property type="entry name" value="NAD_binding_10"/>
    <property type="match status" value="1"/>
</dbReference>
<gene>
    <name evidence="2" type="ORF">GS18_0221140</name>
</gene>
<dbReference type="Proteomes" id="UP000028549">
    <property type="component" value="Unassembled WGS sequence"/>
</dbReference>
<dbReference type="AlphaFoldDB" id="A0A084GJ25"/>
<evidence type="ECO:0000313" key="2">
    <source>
        <dbReference type="EMBL" id="KEZ47337.1"/>
    </source>
</evidence>
<feature type="domain" description="NAD(P)-binding" evidence="1">
    <location>
        <begin position="7"/>
        <end position="191"/>
    </location>
</feature>
<dbReference type="EMBL" id="JNVC02000024">
    <property type="protein sequence ID" value="KEZ47337.1"/>
    <property type="molecule type" value="Genomic_DNA"/>
</dbReference>
<dbReference type="InterPro" id="IPR051606">
    <property type="entry name" value="Polyketide_Oxido-like"/>
</dbReference>
<name>A0A084GJ25_METID</name>
<comment type="caution">
    <text evidence="2">The sequence shown here is derived from an EMBL/GenBank/DDBJ whole genome shotgun (WGS) entry which is preliminary data.</text>
</comment>
<evidence type="ECO:0000313" key="3">
    <source>
        <dbReference type="Proteomes" id="UP000028549"/>
    </source>
</evidence>
<dbReference type="PANTHER" id="PTHR43355">
    <property type="entry name" value="FLAVIN REDUCTASE (NADPH)"/>
    <property type="match status" value="1"/>
</dbReference>
<dbReference type="STRING" id="246786.GS18_0221140"/>
<evidence type="ECO:0000259" key="1">
    <source>
        <dbReference type="Pfam" id="PF13460"/>
    </source>
</evidence>
<dbReference type="RefSeq" id="WP_029283600.1">
    <property type="nucleotide sequence ID" value="NZ_JNVC02000024.1"/>
</dbReference>
<dbReference type="SUPFAM" id="SSF51735">
    <property type="entry name" value="NAD(P)-binding Rossmann-fold domains"/>
    <property type="match status" value="1"/>
</dbReference>
<organism evidence="2 3">
    <name type="scientific">Metabacillus indicus</name>
    <name type="common">Bacillus indicus</name>
    <dbReference type="NCBI Taxonomy" id="246786"/>
    <lineage>
        <taxon>Bacteria</taxon>
        <taxon>Bacillati</taxon>
        <taxon>Bacillota</taxon>
        <taxon>Bacilli</taxon>
        <taxon>Bacillales</taxon>
        <taxon>Bacillaceae</taxon>
        <taxon>Metabacillus</taxon>
    </lineage>
</organism>
<dbReference type="InterPro" id="IPR036291">
    <property type="entry name" value="NAD(P)-bd_dom_sf"/>
</dbReference>
<dbReference type="Gene3D" id="3.40.50.720">
    <property type="entry name" value="NAD(P)-binding Rossmann-like Domain"/>
    <property type="match status" value="1"/>
</dbReference>
<proteinExistence type="predicted"/>
<dbReference type="PANTHER" id="PTHR43355:SF2">
    <property type="entry name" value="FLAVIN REDUCTASE (NADPH)"/>
    <property type="match status" value="1"/>
</dbReference>
<accession>A0A084GJ25</accession>
<dbReference type="GO" id="GO:0016646">
    <property type="term" value="F:oxidoreductase activity, acting on the CH-NH group of donors, NAD or NADP as acceptor"/>
    <property type="evidence" value="ECO:0007669"/>
    <property type="project" value="TreeGrafter"/>
</dbReference>
<keyword evidence="3" id="KW-1185">Reference proteome</keyword>